<organism evidence="1 2">
    <name type="scientific">Vibrio phage 5 TSL-2019</name>
    <dbReference type="NCBI Taxonomy" id="2578086"/>
    <lineage>
        <taxon>Viruses</taxon>
        <taxon>Duplodnaviria</taxon>
        <taxon>Heunggongvirae</taxon>
        <taxon>Uroviricota</taxon>
        <taxon>Caudoviricetes</taxon>
        <taxon>Chimalliviridae</taxon>
        <taxon>Gorgonvirinae</taxon>
        <taxon>Aphroditevirus</taxon>
        <taxon>Aphroditevirus USC1</taxon>
    </lineage>
</organism>
<dbReference type="Proteomes" id="UP000316194">
    <property type="component" value="Segment"/>
</dbReference>
<dbReference type="EMBL" id="MK358448">
    <property type="protein sequence ID" value="QCW23284.1"/>
    <property type="molecule type" value="Genomic_DNA"/>
</dbReference>
<sequence length="121" mass="14163">MSIEVAPHPIPFLTEALTLGEINDFKPRLVKLMVEDDISENWKHPKLSECKTVLYDKGWYRGDAELTHNVSLVFLYWLERCSGKEALLKRAYQHFYLLGDHGTKFFGHLNTLYDVLRSHKK</sequence>
<evidence type="ECO:0000313" key="1">
    <source>
        <dbReference type="EMBL" id="QCW23284.1"/>
    </source>
</evidence>
<proteinExistence type="predicted"/>
<evidence type="ECO:0000313" key="2">
    <source>
        <dbReference type="Proteomes" id="UP000316194"/>
    </source>
</evidence>
<protein>
    <submittedName>
        <fullName evidence="1">Uncharacterized protein</fullName>
    </submittedName>
</protein>
<name>A0A513SQD3_9CAUD</name>
<accession>A0A513SQD3</accession>
<reference evidence="1 2" key="1">
    <citation type="submission" date="2019-01" db="EMBL/GenBank/DDBJ databases">
        <authorList>
            <person name="Le T.S."/>
            <person name="Kurtboke I."/>
        </authorList>
    </citation>
    <scope>NUCLEOTIDE SEQUENCE [LARGE SCALE GENOMIC DNA]</scope>
</reference>